<dbReference type="InterPro" id="IPR011009">
    <property type="entry name" value="Kinase-like_dom_sf"/>
</dbReference>
<feature type="compositionally biased region" description="Basic and acidic residues" evidence="19">
    <location>
        <begin position="142"/>
        <end position="166"/>
    </location>
</feature>
<dbReference type="Proteomes" id="UP000261520">
    <property type="component" value="Unplaced"/>
</dbReference>
<protein>
    <recommendedName>
        <fullName evidence="4">Atypical kinase COQ8A, mitochondrial</fullName>
    </recommendedName>
    <alternativeName>
        <fullName evidence="16">Chaperone activity of bc1 complex-like</fullName>
    </alternativeName>
    <alternativeName>
        <fullName evidence="17">Coenzyme Q protein 8A</fullName>
    </alternativeName>
    <alternativeName>
        <fullName evidence="15">aarF domain-containing protein kinase 3</fullName>
    </alternativeName>
</protein>
<keyword evidence="12" id="KW-1133">Transmembrane helix</keyword>
<evidence type="ECO:0000256" key="16">
    <source>
        <dbReference type="ARBA" id="ARBA00032726"/>
    </source>
</evidence>
<evidence type="ECO:0000256" key="3">
    <source>
        <dbReference type="ARBA" id="ARBA00009670"/>
    </source>
</evidence>
<evidence type="ECO:0000256" key="13">
    <source>
        <dbReference type="ARBA" id="ARBA00023128"/>
    </source>
</evidence>
<evidence type="ECO:0000256" key="2">
    <source>
        <dbReference type="ARBA" id="ARBA00004749"/>
    </source>
</evidence>
<keyword evidence="22" id="KW-1185">Reference proteome</keyword>
<evidence type="ECO:0000256" key="19">
    <source>
        <dbReference type="SAM" id="MobiDB-lite"/>
    </source>
</evidence>
<evidence type="ECO:0000256" key="15">
    <source>
        <dbReference type="ARBA" id="ARBA00031775"/>
    </source>
</evidence>
<dbReference type="Pfam" id="PF03109">
    <property type="entry name" value="ABC1"/>
    <property type="match status" value="1"/>
</dbReference>
<dbReference type="InterPro" id="IPR034646">
    <property type="entry name" value="ADCK3_dom"/>
</dbReference>
<evidence type="ECO:0000256" key="17">
    <source>
        <dbReference type="ARBA" id="ARBA00033204"/>
    </source>
</evidence>
<organism evidence="21 22">
    <name type="scientific">Periophthalmus magnuspinnatus</name>
    <dbReference type="NCBI Taxonomy" id="409849"/>
    <lineage>
        <taxon>Eukaryota</taxon>
        <taxon>Metazoa</taxon>
        <taxon>Chordata</taxon>
        <taxon>Craniata</taxon>
        <taxon>Vertebrata</taxon>
        <taxon>Euteleostomi</taxon>
        <taxon>Actinopterygii</taxon>
        <taxon>Neopterygii</taxon>
        <taxon>Teleostei</taxon>
        <taxon>Neoteleostei</taxon>
        <taxon>Acanthomorphata</taxon>
        <taxon>Gobiaria</taxon>
        <taxon>Gobiiformes</taxon>
        <taxon>Gobioidei</taxon>
        <taxon>Gobiidae</taxon>
        <taxon>Oxudercinae</taxon>
        <taxon>Periophthalmus</taxon>
    </lineage>
</organism>
<feature type="compositionally biased region" description="Polar residues" evidence="19">
    <location>
        <begin position="99"/>
        <end position="108"/>
    </location>
</feature>
<dbReference type="AlphaFoldDB" id="A0A3B3ZZ11"/>
<dbReference type="PANTHER" id="PTHR43851:SF1">
    <property type="entry name" value="ATYPICAL KINASE COQ8A, MITOCHONDRIAL"/>
    <property type="match status" value="1"/>
</dbReference>
<dbReference type="UniPathway" id="UPA00232"/>
<keyword evidence="10" id="KW-0067">ATP-binding</keyword>
<dbReference type="InterPro" id="IPR051409">
    <property type="entry name" value="Atypical_kinase_ADCK"/>
</dbReference>
<evidence type="ECO:0000256" key="1">
    <source>
        <dbReference type="ARBA" id="ARBA00004304"/>
    </source>
</evidence>
<evidence type="ECO:0000256" key="10">
    <source>
        <dbReference type="ARBA" id="ARBA00022840"/>
    </source>
</evidence>
<proteinExistence type="inferred from homology"/>
<keyword evidence="14" id="KW-0472">Membrane</keyword>
<evidence type="ECO:0000256" key="4">
    <source>
        <dbReference type="ARBA" id="ARBA00018535"/>
    </source>
</evidence>
<comment type="similarity">
    <text evidence="3">Belongs to the protein kinase superfamily. ADCK protein kinase family.</text>
</comment>
<evidence type="ECO:0000256" key="5">
    <source>
        <dbReference type="ARBA" id="ARBA00022679"/>
    </source>
</evidence>
<accession>A0A3B3ZZ11</accession>
<reference evidence="21" key="1">
    <citation type="submission" date="2025-08" db="UniProtKB">
        <authorList>
            <consortium name="Ensembl"/>
        </authorList>
    </citation>
    <scope>IDENTIFICATION</scope>
</reference>
<comment type="pathway">
    <text evidence="2">Cofactor biosynthesis; ubiquinone biosynthesis.</text>
</comment>
<sequence>MATDMILLMRGLAKLSQAVAETQTNALRSGTVETVQSAAEQGLSAAMMKMQEISGQQTSSTSSEFDFPEDDGTFQASEFREEGGEFMAGHSGSGEEGSANQNSATGGNHSIFEGYKDPSKQFTDQTRSYHDPSTVGGLTAEDIEKARQSKRPDAKPHKQMLSERARERKVPVTRLGRLANFGGLALGLGFGALAEVAKKTIRQNDAEGEQKKAVLDSSPFLSEANAERIVRTLCKVRGAALKLGQMLSIQDDAFINPQLAKIFERVRQSADFMPIKQMTKALNNDFGPNWRDKLEAFEERPFAAASIGQVHLARIKDGREVAMKIQYPGVAQSINSDVNNLMTVLHMSNALPEGLFPDHLIDVMRKELALECDYIREAQCAKKFKELLKDDPFFYVPEVIDELSSRHVLTTELVPGFPLDKAETLSQDQKNEICQNILMLCLRELFEFRYMQTDPNWSNFFYDPQTHRVALLDFGATRGFDQTFTDVYIEVIRAAAEGDREGVLQKSIDMKFLTGYESKPMINAHVDAVMILGEAFNSSEAFDFGSQSTTERIHNLIPVMLKHRLTPPPEETYSLHRKMGGSFLICSKLNAKLKLKEMFQKAYNNYWEGRTKPSN</sequence>
<evidence type="ECO:0000256" key="9">
    <source>
        <dbReference type="ARBA" id="ARBA00022777"/>
    </source>
</evidence>
<keyword evidence="9" id="KW-0418">Kinase</keyword>
<dbReference type="GO" id="GO:0016301">
    <property type="term" value="F:kinase activity"/>
    <property type="evidence" value="ECO:0007669"/>
    <property type="project" value="UniProtKB-KW"/>
</dbReference>
<evidence type="ECO:0000313" key="22">
    <source>
        <dbReference type="Proteomes" id="UP000261520"/>
    </source>
</evidence>
<dbReference type="STRING" id="409849.ENSPMGP00000009506"/>
<comment type="function">
    <text evidence="18">Atypical kinase involved in the biosynthesis of coenzyme Q, also named ubiquinone, an essential lipid-soluble electron transporter for aerobic cellular respiration. Its substrate specificity is still unclear: may act as a protein kinase that mediates phosphorylation of COQ3. According to other reports, acts as a small molecule kinase, possibly a lipid kinase that phosphorylates a prenyl lipid in the ubiquinone biosynthesis pathway, as suggested by its ability to bind coenzyme Q lipid intermediates. However, the small molecule kinase activity was not confirmed by another publication. Shows an unusual selectivity for binding ADP over ATP.</text>
</comment>
<evidence type="ECO:0000256" key="6">
    <source>
        <dbReference type="ARBA" id="ARBA00022688"/>
    </source>
</evidence>
<feature type="region of interest" description="Disordered" evidence="19">
    <location>
        <begin position="85"/>
        <end position="166"/>
    </location>
</feature>
<dbReference type="GO" id="GO:0006744">
    <property type="term" value="P:ubiquinone biosynthetic process"/>
    <property type="evidence" value="ECO:0007669"/>
    <property type="project" value="UniProtKB-UniPathway"/>
</dbReference>
<comment type="subcellular location">
    <subcellularLocation>
        <location evidence="1">Mitochondrion membrane</location>
        <topology evidence="1">Single-pass membrane protein</topology>
    </subcellularLocation>
</comment>
<evidence type="ECO:0000256" key="7">
    <source>
        <dbReference type="ARBA" id="ARBA00022692"/>
    </source>
</evidence>
<dbReference type="CDD" id="cd13970">
    <property type="entry name" value="ABC1_ADCK3"/>
    <property type="match status" value="1"/>
</dbReference>
<evidence type="ECO:0000256" key="18">
    <source>
        <dbReference type="ARBA" id="ARBA00058956"/>
    </source>
</evidence>
<name>A0A3B3ZZ11_9GOBI</name>
<dbReference type="GO" id="GO:0005524">
    <property type="term" value="F:ATP binding"/>
    <property type="evidence" value="ECO:0007669"/>
    <property type="project" value="UniProtKB-KW"/>
</dbReference>
<keyword evidence="13" id="KW-0496">Mitochondrion</keyword>
<dbReference type="GO" id="GO:0031966">
    <property type="term" value="C:mitochondrial membrane"/>
    <property type="evidence" value="ECO:0007669"/>
    <property type="project" value="UniProtKB-SubCell"/>
</dbReference>
<reference evidence="21" key="2">
    <citation type="submission" date="2025-09" db="UniProtKB">
        <authorList>
            <consortium name="Ensembl"/>
        </authorList>
    </citation>
    <scope>IDENTIFICATION</scope>
</reference>
<feature type="domain" description="ABC1 atypical kinase-like" evidence="20">
    <location>
        <begin position="266"/>
        <end position="505"/>
    </location>
</feature>
<evidence type="ECO:0000256" key="14">
    <source>
        <dbReference type="ARBA" id="ARBA00023136"/>
    </source>
</evidence>
<evidence type="ECO:0000256" key="12">
    <source>
        <dbReference type="ARBA" id="ARBA00022989"/>
    </source>
</evidence>
<keyword evidence="11" id="KW-0809">Transit peptide</keyword>
<evidence type="ECO:0000256" key="11">
    <source>
        <dbReference type="ARBA" id="ARBA00022946"/>
    </source>
</evidence>
<evidence type="ECO:0000256" key="8">
    <source>
        <dbReference type="ARBA" id="ARBA00022741"/>
    </source>
</evidence>
<evidence type="ECO:0000259" key="20">
    <source>
        <dbReference type="Pfam" id="PF03109"/>
    </source>
</evidence>
<dbReference type="PANTHER" id="PTHR43851">
    <property type="match status" value="1"/>
</dbReference>
<keyword evidence="7" id="KW-0812">Transmembrane</keyword>
<dbReference type="InterPro" id="IPR004147">
    <property type="entry name" value="ABC1_dom"/>
</dbReference>
<keyword evidence="6" id="KW-0831">Ubiquinone biosynthesis</keyword>
<keyword evidence="8" id="KW-0547">Nucleotide-binding</keyword>
<evidence type="ECO:0000313" key="21">
    <source>
        <dbReference type="Ensembl" id="ENSPMGP00000009506.1"/>
    </source>
</evidence>
<dbReference type="SUPFAM" id="SSF56112">
    <property type="entry name" value="Protein kinase-like (PK-like)"/>
    <property type="match status" value="1"/>
</dbReference>
<dbReference type="Ensembl" id="ENSPMGT00000010138.1">
    <property type="protein sequence ID" value="ENSPMGP00000009506.1"/>
    <property type="gene ID" value="ENSPMGG00000007873.1"/>
</dbReference>
<keyword evidence="5" id="KW-0808">Transferase</keyword>